<reference evidence="3 4" key="1">
    <citation type="submission" date="2018-08" db="EMBL/GenBank/DDBJ databases">
        <title>Genomic taxonomy of the Vibrionaceae family.</title>
        <authorList>
            <person name="Gomez-Gil B."/>
            <person name="Tanaka M."/>
            <person name="Sawabe T."/>
            <person name="Enciso-Ibarra K."/>
        </authorList>
    </citation>
    <scope>NUCLEOTIDE SEQUENCE [LARGE SCALE GENOMIC DNA]</scope>
    <source>
        <strain evidence="3 4">CAIM 1831</strain>
    </source>
</reference>
<feature type="chain" id="PRO_5047355755" evidence="1">
    <location>
        <begin position="21"/>
        <end position="651"/>
    </location>
</feature>
<dbReference type="EMBL" id="CP032093">
    <property type="protein sequence ID" value="AXY00944.1"/>
    <property type="molecule type" value="Genomic_DNA"/>
</dbReference>
<keyword evidence="4" id="KW-1185">Reference proteome</keyword>
<dbReference type="NCBIfam" id="TIGR02595">
    <property type="entry name" value="PEP_CTERM"/>
    <property type="match status" value="1"/>
</dbReference>
<name>A0ABN5PCQ3_9VIBR</name>
<evidence type="ECO:0000256" key="1">
    <source>
        <dbReference type="SAM" id="SignalP"/>
    </source>
</evidence>
<proteinExistence type="predicted"/>
<accession>A0ABN5PCQ3</accession>
<dbReference type="Pfam" id="PF07589">
    <property type="entry name" value="PEP-CTERM"/>
    <property type="match status" value="1"/>
</dbReference>
<feature type="signal peptide" evidence="1">
    <location>
        <begin position="1"/>
        <end position="20"/>
    </location>
</feature>
<feature type="domain" description="Ice-binding protein C-terminal" evidence="2">
    <location>
        <begin position="624"/>
        <end position="647"/>
    </location>
</feature>
<dbReference type="RefSeq" id="WP_128810774.1">
    <property type="nucleotide sequence ID" value="NZ_CP032093.1"/>
</dbReference>
<gene>
    <name evidence="3" type="ORF">D1115_06580</name>
</gene>
<keyword evidence="1" id="KW-0732">Signal</keyword>
<protein>
    <submittedName>
        <fullName evidence="3">PEP-CTERM sorting domain-containing protein</fullName>
    </submittedName>
</protein>
<evidence type="ECO:0000313" key="4">
    <source>
        <dbReference type="Proteomes" id="UP000262832"/>
    </source>
</evidence>
<sequence length="651" mass="69886">MKQSLLFSLMAYALPFAALSAPIYTIDRLGLIDEEHTLNDGSQRSNVTSQNDAGQVVGTSERYGELFPGGQSAWQYSGGVSTRIGFYDTEHTSSVGYQFSSAFRQNEAGQVVGISRRYSDQSSNGQSAWQASGGVTARLGFYDDDHTSGSGYQLSSGYWQNEAGQVLGRSTRFNGNQSAGQTAWQSTGGVSLRVGLTDVEHTATDGTQYSNGNHQNEAGHVIGNSIRYVGQQSTGRSAWQSIGGVTTRLGFIDSQHTRSDGYRVSNAALQNEQGQVVGSSNRFNGLQYAGSSAWQSTNGVVQRLGFTDVQHTRSDGYQSSSVYGMNESGQVIGNSDRFNGSTGVGSSAWLATGGVATRIGLMDVDHTSSSGLHSSYAYEINEAGQVAGVSQRYDGDMNNGQSAWQYSDGAATRIGLTDGLHTRSDGLQLSSVLHQNEAGQVVGYSENYTGYFGEKSIWQSTNGLTTRIGLFGAEHTGVDGEQDAEFFRQNEAGQVAGHSVRYSDRGENGQTAWFYDDDLDLTFEFDLLGFDSSVYEYSYFTWLDESGFGLGIYGDGMGLTKAFGFSLDDLFFDLGDSVLDGLDANGWDELNFANLFNASGQIAGYGNVSSDVQGAFQLTRVSEVPEPSALAVLGFGVLLVGVVRRRKSLKV</sequence>
<organism evidence="3 4">
    <name type="scientific">Vibrio alfacsensis</name>
    <dbReference type="NCBI Taxonomy" id="1074311"/>
    <lineage>
        <taxon>Bacteria</taxon>
        <taxon>Pseudomonadati</taxon>
        <taxon>Pseudomonadota</taxon>
        <taxon>Gammaproteobacteria</taxon>
        <taxon>Vibrionales</taxon>
        <taxon>Vibrionaceae</taxon>
        <taxon>Vibrio</taxon>
    </lineage>
</organism>
<evidence type="ECO:0000313" key="3">
    <source>
        <dbReference type="EMBL" id="AXY00944.1"/>
    </source>
</evidence>
<dbReference type="Proteomes" id="UP000262832">
    <property type="component" value="Chromosome I"/>
</dbReference>
<evidence type="ECO:0000259" key="2">
    <source>
        <dbReference type="Pfam" id="PF07589"/>
    </source>
</evidence>
<dbReference type="InterPro" id="IPR013424">
    <property type="entry name" value="Ice-binding_C"/>
</dbReference>